<accession>A0ACB6R9L4</accession>
<name>A0ACB6R9L4_9PLEO</name>
<sequence>MALNPKTLSQEQLAILASTPVIPPPNGTTSNFTNPETRVQLQLVITSVLLALSLAFYLNRVYVKICLMNRVSWDDATLLVGVLLSVTYYVACTWAIQKGHMARHLWDINRLQALSPNLLVTTYLMFVLPPIVLVFLKASFFILYLHLFESLRWVRICSWIGLCCITIIHVVLGVYSFTVASPYRADTWEHKALEVGVPASLLGLIVDVYILVIPTIAISRLNMSRMRKIGTLLIFLSGVLACGCSACSIYFRYALKNEKDKTWTDVLVNIATLSEILVGIMCACAPSASFGAKHPNSIYRIVLRKIIPDYRALCWSWNVTGVNSGFSMREVRRGSIDDGLKSTDRKYMRFFTMENLSQALSTPRDPFVSIPNMIHVKSTLELGSLG</sequence>
<proteinExistence type="predicted"/>
<dbReference type="Proteomes" id="UP000799755">
    <property type="component" value="Unassembled WGS sequence"/>
</dbReference>
<reference evidence="1" key="1">
    <citation type="journal article" date="2020" name="Stud. Mycol.">
        <title>101 Dothideomycetes genomes: a test case for predicting lifestyles and emergence of pathogens.</title>
        <authorList>
            <person name="Haridas S."/>
            <person name="Albert R."/>
            <person name="Binder M."/>
            <person name="Bloem J."/>
            <person name="Labutti K."/>
            <person name="Salamov A."/>
            <person name="Andreopoulos B."/>
            <person name="Baker S."/>
            <person name="Barry K."/>
            <person name="Bills G."/>
            <person name="Bluhm B."/>
            <person name="Cannon C."/>
            <person name="Castanera R."/>
            <person name="Culley D."/>
            <person name="Daum C."/>
            <person name="Ezra D."/>
            <person name="Gonzalez J."/>
            <person name="Henrissat B."/>
            <person name="Kuo A."/>
            <person name="Liang C."/>
            <person name="Lipzen A."/>
            <person name="Lutzoni F."/>
            <person name="Magnuson J."/>
            <person name="Mondo S."/>
            <person name="Nolan M."/>
            <person name="Ohm R."/>
            <person name="Pangilinan J."/>
            <person name="Park H.-J."/>
            <person name="Ramirez L."/>
            <person name="Alfaro M."/>
            <person name="Sun H."/>
            <person name="Tritt A."/>
            <person name="Yoshinaga Y."/>
            <person name="Zwiers L.-H."/>
            <person name="Turgeon B."/>
            <person name="Goodwin S."/>
            <person name="Spatafora J."/>
            <person name="Crous P."/>
            <person name="Grigoriev I."/>
        </authorList>
    </citation>
    <scope>NUCLEOTIDE SEQUENCE</scope>
    <source>
        <strain evidence="1">ATCC 200398</strain>
    </source>
</reference>
<protein>
    <submittedName>
        <fullName evidence="1">Uncharacterized protein</fullName>
    </submittedName>
</protein>
<keyword evidence="2" id="KW-1185">Reference proteome</keyword>
<evidence type="ECO:0000313" key="1">
    <source>
        <dbReference type="EMBL" id="KAF2475212.1"/>
    </source>
</evidence>
<evidence type="ECO:0000313" key="2">
    <source>
        <dbReference type="Proteomes" id="UP000799755"/>
    </source>
</evidence>
<organism evidence="1 2">
    <name type="scientific">Lindgomyces ingoldianus</name>
    <dbReference type="NCBI Taxonomy" id="673940"/>
    <lineage>
        <taxon>Eukaryota</taxon>
        <taxon>Fungi</taxon>
        <taxon>Dikarya</taxon>
        <taxon>Ascomycota</taxon>
        <taxon>Pezizomycotina</taxon>
        <taxon>Dothideomycetes</taxon>
        <taxon>Pleosporomycetidae</taxon>
        <taxon>Pleosporales</taxon>
        <taxon>Lindgomycetaceae</taxon>
        <taxon>Lindgomyces</taxon>
    </lineage>
</organism>
<comment type="caution">
    <text evidence="1">The sequence shown here is derived from an EMBL/GenBank/DDBJ whole genome shotgun (WGS) entry which is preliminary data.</text>
</comment>
<dbReference type="EMBL" id="MU003496">
    <property type="protein sequence ID" value="KAF2475212.1"/>
    <property type="molecule type" value="Genomic_DNA"/>
</dbReference>
<gene>
    <name evidence="1" type="ORF">BDR25DRAFT_254081</name>
</gene>